<proteinExistence type="predicted"/>
<evidence type="ECO:0000313" key="2">
    <source>
        <dbReference type="Proteomes" id="UP001497644"/>
    </source>
</evidence>
<protein>
    <submittedName>
        <fullName evidence="1">Uncharacterized protein</fullName>
    </submittedName>
</protein>
<accession>A0AAV2N7R0</accession>
<sequence>MVEGAISKGPRRESRAAVEDEVQVRRISHGRRSFGAYSSREEEWTPESFSSVIRDGASCKNPLNPRLIAVRS</sequence>
<dbReference type="EMBL" id="OZ034834">
    <property type="protein sequence ID" value="CAL1675789.1"/>
    <property type="molecule type" value="Genomic_DNA"/>
</dbReference>
<dbReference type="Proteomes" id="UP001497644">
    <property type="component" value="Chromosome 11"/>
</dbReference>
<organism evidence="1 2">
    <name type="scientific">Lasius platythorax</name>
    <dbReference type="NCBI Taxonomy" id="488582"/>
    <lineage>
        <taxon>Eukaryota</taxon>
        <taxon>Metazoa</taxon>
        <taxon>Ecdysozoa</taxon>
        <taxon>Arthropoda</taxon>
        <taxon>Hexapoda</taxon>
        <taxon>Insecta</taxon>
        <taxon>Pterygota</taxon>
        <taxon>Neoptera</taxon>
        <taxon>Endopterygota</taxon>
        <taxon>Hymenoptera</taxon>
        <taxon>Apocrita</taxon>
        <taxon>Aculeata</taxon>
        <taxon>Formicoidea</taxon>
        <taxon>Formicidae</taxon>
        <taxon>Formicinae</taxon>
        <taxon>Lasius</taxon>
        <taxon>Lasius</taxon>
    </lineage>
</organism>
<name>A0AAV2N7R0_9HYME</name>
<reference evidence="1" key="1">
    <citation type="submission" date="2024-04" db="EMBL/GenBank/DDBJ databases">
        <authorList>
            <consortium name="Molecular Ecology Group"/>
        </authorList>
    </citation>
    <scope>NUCLEOTIDE SEQUENCE</scope>
</reference>
<dbReference type="AlphaFoldDB" id="A0AAV2N7R0"/>
<gene>
    <name evidence="1" type="ORF">LPLAT_LOCUS2096</name>
</gene>
<keyword evidence="2" id="KW-1185">Reference proteome</keyword>
<evidence type="ECO:0000313" key="1">
    <source>
        <dbReference type="EMBL" id="CAL1675789.1"/>
    </source>
</evidence>